<name>A0A8S5V8V5_9CAUD</name>
<proteinExistence type="predicted"/>
<reference evidence="1" key="1">
    <citation type="journal article" date="2021" name="Proc. Natl. Acad. Sci. U.S.A.">
        <title>A Catalog of Tens of Thousands of Viruses from Human Metagenomes Reveals Hidden Associations with Chronic Diseases.</title>
        <authorList>
            <person name="Tisza M.J."/>
            <person name="Buck C.B."/>
        </authorList>
    </citation>
    <scope>NUCLEOTIDE SEQUENCE</scope>
    <source>
        <strain evidence="1">Cttma3</strain>
    </source>
</reference>
<protein>
    <submittedName>
        <fullName evidence="1">Uncharacterized protein</fullName>
    </submittedName>
</protein>
<evidence type="ECO:0000313" key="1">
    <source>
        <dbReference type="EMBL" id="DAG03067.1"/>
    </source>
</evidence>
<accession>A0A8S5V8V5</accession>
<sequence length="29" mass="3636">MVRYLGTIFFELNFSEASLREDRRFIYFD</sequence>
<organism evidence="1">
    <name type="scientific">Siphoviridae sp. cttma3</name>
    <dbReference type="NCBI Taxonomy" id="2825708"/>
    <lineage>
        <taxon>Viruses</taxon>
        <taxon>Duplodnaviria</taxon>
        <taxon>Heunggongvirae</taxon>
        <taxon>Uroviricota</taxon>
        <taxon>Caudoviricetes</taxon>
    </lineage>
</organism>
<dbReference type="EMBL" id="BK016222">
    <property type="protein sequence ID" value="DAG03067.1"/>
    <property type="molecule type" value="Genomic_DNA"/>
</dbReference>